<reference evidence="3" key="1">
    <citation type="submission" date="2017-03" db="EMBL/GenBank/DDBJ databases">
        <title>Phytopthora megakarya and P. palmivora, two closely related causual agents of cacao black pod achieved similar genome size and gene model numbers by different mechanisms.</title>
        <authorList>
            <person name="Ali S."/>
            <person name="Shao J."/>
            <person name="Larry D.J."/>
            <person name="Kronmiller B."/>
            <person name="Shen D."/>
            <person name="Strem M.D."/>
            <person name="Melnick R.L."/>
            <person name="Guiltinan M.J."/>
            <person name="Tyler B.M."/>
            <person name="Meinhardt L.W."/>
            <person name="Bailey B.A."/>
        </authorList>
    </citation>
    <scope>NUCLEOTIDE SEQUENCE [LARGE SCALE GENOMIC DNA]</scope>
    <source>
        <strain evidence="3">zdho120</strain>
    </source>
</reference>
<accession>A0A225WTQ3</accession>
<evidence type="ECO:0000313" key="2">
    <source>
        <dbReference type="EMBL" id="OWZ21044.1"/>
    </source>
</evidence>
<dbReference type="PANTHER" id="PTHR14270:SF0">
    <property type="entry name" value="NONSENSE-MEDIATED MRNA DECAY FACTOR SMG9"/>
    <property type="match status" value="1"/>
</dbReference>
<proteinExistence type="predicted"/>
<dbReference type="OrthoDB" id="79514at2759"/>
<protein>
    <submittedName>
        <fullName evidence="2">Uncharacterized protein</fullName>
    </submittedName>
</protein>
<feature type="region of interest" description="Disordered" evidence="1">
    <location>
        <begin position="194"/>
        <end position="228"/>
    </location>
</feature>
<gene>
    <name evidence="2" type="ORF">PHMEG_0004470</name>
</gene>
<dbReference type="STRING" id="4795.A0A225WTQ3"/>
<organism evidence="2 3">
    <name type="scientific">Phytophthora megakarya</name>
    <dbReference type="NCBI Taxonomy" id="4795"/>
    <lineage>
        <taxon>Eukaryota</taxon>
        <taxon>Sar</taxon>
        <taxon>Stramenopiles</taxon>
        <taxon>Oomycota</taxon>
        <taxon>Peronosporomycetes</taxon>
        <taxon>Peronosporales</taxon>
        <taxon>Peronosporaceae</taxon>
        <taxon>Phytophthora</taxon>
    </lineage>
</organism>
<dbReference type="InterPro" id="IPR039177">
    <property type="entry name" value="SMG9"/>
</dbReference>
<dbReference type="AlphaFoldDB" id="A0A225WTQ3"/>
<comment type="caution">
    <text evidence="2">The sequence shown here is derived from an EMBL/GenBank/DDBJ whole genome shotgun (WGS) entry which is preliminary data.</text>
</comment>
<feature type="region of interest" description="Disordered" evidence="1">
    <location>
        <begin position="1"/>
        <end position="74"/>
    </location>
</feature>
<sequence>MSKPPSMLLRPSAGPATGVLYEPDAPRRRPSDNYLQVNTRLSASSGRMASPSPSLRTGSPGRVLRPPTPSIQQTKIVPPSTCVKLITPHMQFSTDLVRALLRKVQHKYAQCRLPSVSGNSQKHAAQLLYVANNLADSELLYRENELFSAHERALEAVWPHALIRVSYKVSSYSNPAGDDTNVFNMASFVLPHKQQQNVSRGSKVGTRSSSASPPSEIKKRKDQNKTKPLLTSNKYLTFDEAAGGFQRFVLSLPSSPSFTSQTVPMTPGSNAIPHVLSLREWLSNASRVFDAVRKASCFTAEYTSSRDHH</sequence>
<evidence type="ECO:0000256" key="1">
    <source>
        <dbReference type="SAM" id="MobiDB-lite"/>
    </source>
</evidence>
<dbReference type="GO" id="GO:0000184">
    <property type="term" value="P:nuclear-transcribed mRNA catabolic process, nonsense-mediated decay"/>
    <property type="evidence" value="ECO:0007669"/>
    <property type="project" value="InterPro"/>
</dbReference>
<feature type="compositionally biased region" description="Basic and acidic residues" evidence="1">
    <location>
        <begin position="216"/>
        <end position="225"/>
    </location>
</feature>
<dbReference type="EMBL" id="NBNE01000264">
    <property type="protein sequence ID" value="OWZ21044.1"/>
    <property type="molecule type" value="Genomic_DNA"/>
</dbReference>
<feature type="compositionally biased region" description="Polar residues" evidence="1">
    <location>
        <begin position="194"/>
        <end position="213"/>
    </location>
</feature>
<dbReference type="PANTHER" id="PTHR14270">
    <property type="entry name" value="NONSENSE-MEDIATED MRNA DECAY FACTOR SMG9"/>
    <property type="match status" value="1"/>
</dbReference>
<dbReference type="Proteomes" id="UP000198211">
    <property type="component" value="Unassembled WGS sequence"/>
</dbReference>
<evidence type="ECO:0000313" key="3">
    <source>
        <dbReference type="Proteomes" id="UP000198211"/>
    </source>
</evidence>
<name>A0A225WTQ3_9STRA</name>
<keyword evidence="3" id="KW-1185">Reference proteome</keyword>
<feature type="compositionally biased region" description="Polar residues" evidence="1">
    <location>
        <begin position="33"/>
        <end position="57"/>
    </location>
</feature>